<evidence type="ECO:0000313" key="2">
    <source>
        <dbReference type="EMBL" id="EWY35824.1"/>
    </source>
</evidence>
<evidence type="ECO:0000313" key="3">
    <source>
        <dbReference type="Proteomes" id="UP000019486"/>
    </source>
</evidence>
<dbReference type="Gene3D" id="3.40.190.10">
    <property type="entry name" value="Periplasmic binding protein-like II"/>
    <property type="match status" value="2"/>
</dbReference>
<comment type="caution">
    <text evidence="2">The sequence shown here is derived from an EMBL/GenBank/DDBJ whole genome shotgun (WGS) entry which is preliminary data.</text>
</comment>
<gene>
    <name evidence="2" type="ORF">N825_34110</name>
</gene>
<feature type="chain" id="PRO_5004923103" description="Nitrate ABC transporter substrate-binding protein" evidence="1">
    <location>
        <begin position="35"/>
        <end position="349"/>
    </location>
</feature>
<dbReference type="AlphaFoldDB" id="W9GPY7"/>
<dbReference type="Pfam" id="PF13379">
    <property type="entry name" value="NMT1_2"/>
    <property type="match status" value="1"/>
</dbReference>
<dbReference type="STRING" id="1385369.N825_34110"/>
<dbReference type="EMBL" id="AVFL01000066">
    <property type="protein sequence ID" value="EWY35824.1"/>
    <property type="molecule type" value="Genomic_DNA"/>
</dbReference>
<sequence>MKKQSYLVQFSRRGVMAMAAAAALMVAGGLPAHAAEVSEVSKVRVAQQFGISYLPLMVIQEQRLIERFAREAGLPEPKVTWNQFSGGATMNDALISGSLDFASAGVAPMLTLWAKTRDSLEVKAVAALAALPSFLNTSNPDVKSIKDLTEKDRIALPAVKVSIQAIMLQMAAEQAFGAGQQNKLDALTVSMPHPDATAALLSGRSEVTAHFTTPPFQYQQLENPAIRRVLSSYDVLGGPHTLNVIYATGKFATQNPKTTRAFLTALETADDWIKQNPKAAAELYIRAENSKLKPALVERMITDPDVHFTTVPENVMKFAEFQYRIGQIKVKPADWKEIFLPDTHGYPGS</sequence>
<dbReference type="RefSeq" id="WP_198039064.1">
    <property type="nucleotide sequence ID" value="NZ_AVFL01000066.1"/>
</dbReference>
<name>W9GPY7_9PROT</name>
<dbReference type="PROSITE" id="PS51318">
    <property type="entry name" value="TAT"/>
    <property type="match status" value="1"/>
</dbReference>
<reference evidence="2 3" key="1">
    <citation type="submission" date="2013-08" db="EMBL/GenBank/DDBJ databases">
        <title>The genome sequence of Skermanella stibiiresistens.</title>
        <authorList>
            <person name="Zhu W."/>
            <person name="Wang G."/>
        </authorList>
    </citation>
    <scope>NUCLEOTIDE SEQUENCE [LARGE SCALE GENOMIC DNA]</scope>
    <source>
        <strain evidence="2 3">SB22</strain>
    </source>
</reference>
<dbReference type="InterPro" id="IPR006311">
    <property type="entry name" value="TAT_signal"/>
</dbReference>
<evidence type="ECO:0008006" key="4">
    <source>
        <dbReference type="Google" id="ProtNLM"/>
    </source>
</evidence>
<proteinExistence type="predicted"/>
<organism evidence="2 3">
    <name type="scientific">Skermanella stibiiresistens SB22</name>
    <dbReference type="NCBI Taxonomy" id="1385369"/>
    <lineage>
        <taxon>Bacteria</taxon>
        <taxon>Pseudomonadati</taxon>
        <taxon>Pseudomonadota</taxon>
        <taxon>Alphaproteobacteria</taxon>
        <taxon>Rhodospirillales</taxon>
        <taxon>Azospirillaceae</taxon>
        <taxon>Skermanella</taxon>
    </lineage>
</organism>
<dbReference type="PANTHER" id="PTHR30024:SF2">
    <property type="entry name" value="ABC TRANSPORTER SUBSTRATE-BINDING PROTEIN"/>
    <property type="match status" value="1"/>
</dbReference>
<keyword evidence="3" id="KW-1185">Reference proteome</keyword>
<protein>
    <recommendedName>
        <fullName evidence="4">Nitrate ABC transporter substrate-binding protein</fullName>
    </recommendedName>
</protein>
<keyword evidence="1" id="KW-0732">Signal</keyword>
<dbReference type="PATRIC" id="fig|1385369.3.peg.7119"/>
<accession>W9GPY7</accession>
<dbReference type="SUPFAM" id="SSF53850">
    <property type="entry name" value="Periplasmic binding protein-like II"/>
    <property type="match status" value="1"/>
</dbReference>
<dbReference type="Proteomes" id="UP000019486">
    <property type="component" value="Unassembled WGS sequence"/>
</dbReference>
<dbReference type="PANTHER" id="PTHR30024">
    <property type="entry name" value="ALIPHATIC SULFONATES-BINDING PROTEIN-RELATED"/>
    <property type="match status" value="1"/>
</dbReference>
<evidence type="ECO:0000256" key="1">
    <source>
        <dbReference type="SAM" id="SignalP"/>
    </source>
</evidence>
<feature type="signal peptide" evidence="1">
    <location>
        <begin position="1"/>
        <end position="34"/>
    </location>
</feature>